<dbReference type="SUPFAM" id="SSF57850">
    <property type="entry name" value="RING/U-box"/>
    <property type="match status" value="1"/>
</dbReference>
<keyword evidence="1" id="KW-0863">Zinc-finger</keyword>
<keyword evidence="3" id="KW-1133">Transmembrane helix</keyword>
<evidence type="ECO:0000313" key="6">
    <source>
        <dbReference type="Proteomes" id="UP000077115"/>
    </source>
</evidence>
<sequence length="421" mass="46415">MSKPAYQLTYVVETHQFPKKAWNHADDPFGTADLLVTPIEVQLDYQDTHKVEDKLLEKREYTTIALDSTPSTPMIIPTASTSDMDLINYQAAASSATPHPTFHRTMSCLKPTATITSPSNINIDHTPPSYIPLTPAEATCKSAFYALYPALAIESLSCPLCFHIPNRAKRFPCCNYIICSPCARQWLRPSRSIASQSLSDSAPPQSSCPFCRSEVSMSMAMNGLPDAIDPETGTPTPGTLDISEFCLEAQWSLSGSTSYAISDSVLLRSALLQPTLVHTESTTGSVYSGGIESHIESVSTDMGRLDTETETEIRIDQESDQPSQERSIRLIAENLVQTIRNSFRRSYRRNTLGGTEETDSLLPQQNSPESISSTRTRWSSRSVGEFLYRIATTYWSGLLALVLVLTIVIMAVILNVQLLAQ</sequence>
<dbReference type="Proteomes" id="UP000077115">
    <property type="component" value="Unassembled WGS sequence"/>
</dbReference>
<reference evidence="5 6" key="2">
    <citation type="submission" date="2016-05" db="EMBL/GenBank/DDBJ databases">
        <title>Lineage-specific infection strategies underlie the spectrum of fungal disease in amphibians.</title>
        <authorList>
            <person name="Cuomo C.A."/>
            <person name="Farrer R.A."/>
            <person name="James T."/>
            <person name="Longcore J."/>
            <person name="Birren B."/>
        </authorList>
    </citation>
    <scope>NUCLEOTIDE SEQUENCE [LARGE SCALE GENOMIC DNA]</scope>
    <source>
        <strain evidence="5 6">JEL423</strain>
    </source>
</reference>
<organism evidence="5 6">
    <name type="scientific">Batrachochytrium dendrobatidis (strain JEL423)</name>
    <dbReference type="NCBI Taxonomy" id="403673"/>
    <lineage>
        <taxon>Eukaryota</taxon>
        <taxon>Fungi</taxon>
        <taxon>Fungi incertae sedis</taxon>
        <taxon>Chytridiomycota</taxon>
        <taxon>Chytridiomycota incertae sedis</taxon>
        <taxon>Chytridiomycetes</taxon>
        <taxon>Rhizophydiales</taxon>
        <taxon>Rhizophydiales incertae sedis</taxon>
        <taxon>Batrachochytrium</taxon>
    </lineage>
</organism>
<gene>
    <name evidence="5" type="ORF">BDEG_27982</name>
</gene>
<protein>
    <recommendedName>
        <fullName evidence="4">RING-type domain-containing protein</fullName>
    </recommendedName>
</protein>
<dbReference type="OrthoDB" id="1630758at2759"/>
<evidence type="ECO:0000256" key="2">
    <source>
        <dbReference type="SAM" id="MobiDB-lite"/>
    </source>
</evidence>
<keyword evidence="1" id="KW-0862">Zinc</keyword>
<feature type="region of interest" description="Disordered" evidence="2">
    <location>
        <begin position="354"/>
        <end position="375"/>
    </location>
</feature>
<proteinExistence type="predicted"/>
<dbReference type="PROSITE" id="PS50089">
    <property type="entry name" value="ZF_RING_2"/>
    <property type="match status" value="1"/>
</dbReference>
<keyword evidence="3" id="KW-0472">Membrane</keyword>
<reference evidence="5 6" key="1">
    <citation type="submission" date="2006-10" db="EMBL/GenBank/DDBJ databases">
        <title>The Genome Sequence of Batrachochytrium dendrobatidis JEL423.</title>
        <authorList>
            <consortium name="The Broad Institute Genome Sequencing Platform"/>
            <person name="Birren B."/>
            <person name="Lander E."/>
            <person name="Galagan J."/>
            <person name="Cuomo C."/>
            <person name="Devon K."/>
            <person name="Jaffe D."/>
            <person name="Butler J."/>
            <person name="Alvarez P."/>
            <person name="Gnerre S."/>
            <person name="Grabherr M."/>
            <person name="Kleber M."/>
            <person name="Mauceli E."/>
            <person name="Brockman W."/>
            <person name="Young S."/>
            <person name="LaButti K."/>
            <person name="Sykes S."/>
            <person name="DeCaprio D."/>
            <person name="Crawford M."/>
            <person name="Koehrsen M."/>
            <person name="Engels R."/>
            <person name="Montgomery P."/>
            <person name="Pearson M."/>
            <person name="Howarth C."/>
            <person name="Larson L."/>
            <person name="White J."/>
            <person name="O'Leary S."/>
            <person name="Kodira C."/>
            <person name="Zeng Q."/>
            <person name="Yandava C."/>
            <person name="Alvarado L."/>
            <person name="Longcore J."/>
            <person name="James T."/>
        </authorList>
    </citation>
    <scope>NUCLEOTIDE SEQUENCE [LARGE SCALE GENOMIC DNA]</scope>
    <source>
        <strain evidence="5 6">JEL423</strain>
    </source>
</reference>
<feature type="transmembrane region" description="Helical" evidence="3">
    <location>
        <begin position="394"/>
        <end position="416"/>
    </location>
</feature>
<name>A0A177WXI2_BATDL</name>
<dbReference type="InterPro" id="IPR013083">
    <property type="entry name" value="Znf_RING/FYVE/PHD"/>
</dbReference>
<dbReference type="Gene3D" id="3.30.40.10">
    <property type="entry name" value="Zinc/RING finger domain, C3HC4 (zinc finger)"/>
    <property type="match status" value="1"/>
</dbReference>
<evidence type="ECO:0000313" key="5">
    <source>
        <dbReference type="EMBL" id="OAJ44787.1"/>
    </source>
</evidence>
<evidence type="ECO:0000256" key="3">
    <source>
        <dbReference type="SAM" id="Phobius"/>
    </source>
</evidence>
<dbReference type="STRING" id="403673.A0A177WXI2"/>
<accession>A0A177WXI2</accession>
<evidence type="ECO:0000259" key="4">
    <source>
        <dbReference type="PROSITE" id="PS50089"/>
    </source>
</evidence>
<dbReference type="VEuPathDB" id="FungiDB:BDEG_27982"/>
<dbReference type="GO" id="GO:0008270">
    <property type="term" value="F:zinc ion binding"/>
    <property type="evidence" value="ECO:0007669"/>
    <property type="project" value="UniProtKB-KW"/>
</dbReference>
<keyword evidence="3" id="KW-0812">Transmembrane</keyword>
<evidence type="ECO:0000256" key="1">
    <source>
        <dbReference type="PROSITE-ProRule" id="PRU00175"/>
    </source>
</evidence>
<dbReference type="EMBL" id="DS022313">
    <property type="protein sequence ID" value="OAJ44787.1"/>
    <property type="molecule type" value="Genomic_DNA"/>
</dbReference>
<dbReference type="InterPro" id="IPR001841">
    <property type="entry name" value="Znf_RING"/>
</dbReference>
<keyword evidence="1" id="KW-0479">Metal-binding</keyword>
<feature type="domain" description="RING-type" evidence="4">
    <location>
        <begin position="158"/>
        <end position="212"/>
    </location>
</feature>
<dbReference type="AlphaFoldDB" id="A0A177WXI2"/>